<organism evidence="3 4">
    <name type="scientific">Tangfeifania diversioriginum</name>
    <dbReference type="NCBI Taxonomy" id="1168035"/>
    <lineage>
        <taxon>Bacteria</taxon>
        <taxon>Pseudomonadati</taxon>
        <taxon>Bacteroidota</taxon>
        <taxon>Bacteroidia</taxon>
        <taxon>Marinilabiliales</taxon>
        <taxon>Prolixibacteraceae</taxon>
        <taxon>Tangfeifania</taxon>
    </lineage>
</organism>
<dbReference type="GO" id="GO:0030490">
    <property type="term" value="P:maturation of SSU-rRNA"/>
    <property type="evidence" value="ECO:0007669"/>
    <property type="project" value="UniProtKB-UniRule"/>
</dbReference>
<dbReference type="OrthoDB" id="9811910at2"/>
<dbReference type="STRING" id="1168035.SAMN05444280_108112"/>
<dbReference type="NCBIfam" id="TIGR00082">
    <property type="entry name" value="rbfA"/>
    <property type="match status" value="1"/>
</dbReference>
<evidence type="ECO:0000256" key="2">
    <source>
        <dbReference type="HAMAP-Rule" id="MF_00003"/>
    </source>
</evidence>
<dbReference type="InterPro" id="IPR023799">
    <property type="entry name" value="RbfA_dom_sf"/>
</dbReference>
<dbReference type="PANTHER" id="PTHR33515">
    <property type="entry name" value="RIBOSOME-BINDING FACTOR A, CHLOROPLASTIC-RELATED"/>
    <property type="match status" value="1"/>
</dbReference>
<dbReference type="InterPro" id="IPR000238">
    <property type="entry name" value="RbfA"/>
</dbReference>
<comment type="subunit">
    <text evidence="2">Monomer. Binds 30S ribosomal subunits, but not 50S ribosomal subunits or 70S ribosomes.</text>
</comment>
<comment type="subcellular location">
    <subcellularLocation>
        <location evidence="2">Cytoplasm</location>
    </subcellularLocation>
</comment>
<evidence type="ECO:0000313" key="3">
    <source>
        <dbReference type="EMBL" id="SHI95298.1"/>
    </source>
</evidence>
<comment type="similarity">
    <text evidence="2">Belongs to the RbfA family.</text>
</comment>
<protein>
    <recommendedName>
        <fullName evidence="2">Ribosome-binding factor A</fullName>
    </recommendedName>
</protein>
<keyword evidence="1 2" id="KW-0690">Ribosome biogenesis</keyword>
<reference evidence="3 4" key="1">
    <citation type="submission" date="2016-11" db="EMBL/GenBank/DDBJ databases">
        <authorList>
            <person name="Jaros S."/>
            <person name="Januszkiewicz K."/>
            <person name="Wedrychowicz H."/>
        </authorList>
    </citation>
    <scope>NUCLEOTIDE SEQUENCE [LARGE SCALE GENOMIC DNA]</scope>
    <source>
        <strain evidence="3 4">DSM 27063</strain>
    </source>
</reference>
<evidence type="ECO:0000313" key="4">
    <source>
        <dbReference type="Proteomes" id="UP000184050"/>
    </source>
</evidence>
<dbReference type="HAMAP" id="MF_00003">
    <property type="entry name" value="RbfA"/>
    <property type="match status" value="1"/>
</dbReference>
<dbReference type="PANTHER" id="PTHR33515:SF1">
    <property type="entry name" value="RIBOSOME-BINDING FACTOR A, CHLOROPLASTIC-RELATED"/>
    <property type="match status" value="1"/>
</dbReference>
<evidence type="ECO:0000256" key="1">
    <source>
        <dbReference type="ARBA" id="ARBA00022517"/>
    </source>
</evidence>
<keyword evidence="4" id="KW-1185">Reference proteome</keyword>
<sequence length="114" mass="13172">MEQFSTRQNKISRLVQREMADILLQLNKSKYQGKLISVSIVRVTKDMSIARIYLSIFPSEYSAEILSEIKLNTKAIRGDLGHRIGKSVRIIPELEFYIDDSLDYIEHIDDLLGK</sequence>
<accession>A0A1M6FC38</accession>
<dbReference type="SUPFAM" id="SSF89919">
    <property type="entry name" value="Ribosome-binding factor A, RbfA"/>
    <property type="match status" value="1"/>
</dbReference>
<dbReference type="EMBL" id="FQZE01000008">
    <property type="protein sequence ID" value="SHI95298.1"/>
    <property type="molecule type" value="Genomic_DNA"/>
</dbReference>
<dbReference type="InterPro" id="IPR015946">
    <property type="entry name" value="KH_dom-like_a/b"/>
</dbReference>
<proteinExistence type="inferred from homology"/>
<dbReference type="GO" id="GO:0005829">
    <property type="term" value="C:cytosol"/>
    <property type="evidence" value="ECO:0007669"/>
    <property type="project" value="TreeGrafter"/>
</dbReference>
<comment type="function">
    <text evidence="2">One of several proteins that assist in the late maturation steps of the functional core of the 30S ribosomal subunit. Associates with free 30S ribosomal subunits (but not with 30S subunits that are part of 70S ribosomes or polysomes). Required for efficient processing of 16S rRNA. May interact with the 5'-terminal helix region of 16S rRNA.</text>
</comment>
<dbReference type="AlphaFoldDB" id="A0A1M6FC38"/>
<keyword evidence="2" id="KW-0963">Cytoplasm</keyword>
<dbReference type="Gene3D" id="3.30.300.20">
    <property type="match status" value="1"/>
</dbReference>
<dbReference type="RefSeq" id="WP_073167834.1">
    <property type="nucleotide sequence ID" value="NZ_FQZE01000008.1"/>
</dbReference>
<dbReference type="Pfam" id="PF02033">
    <property type="entry name" value="RBFA"/>
    <property type="match status" value="1"/>
</dbReference>
<dbReference type="Proteomes" id="UP000184050">
    <property type="component" value="Unassembled WGS sequence"/>
</dbReference>
<dbReference type="GO" id="GO:0043024">
    <property type="term" value="F:ribosomal small subunit binding"/>
    <property type="evidence" value="ECO:0007669"/>
    <property type="project" value="TreeGrafter"/>
</dbReference>
<gene>
    <name evidence="2" type="primary">rbfA</name>
    <name evidence="3" type="ORF">SAMN05444280_108112</name>
</gene>
<name>A0A1M6FC38_9BACT</name>